<accession>A0A072VNM1</accession>
<sequence length="112" mass="12340">MLKGRAKLGMLKGQVELSMLKGRAELGMLKGRVELDMLNSQCIVKSMWVNLYLSIVHQASNMSRRRRLFFTGTTYTSPQSTNSQCCQGLDVCSSQGGPVPVYNPPSVNDVKA</sequence>
<evidence type="ECO:0000313" key="3">
    <source>
        <dbReference type="Proteomes" id="UP000002051"/>
    </source>
</evidence>
<reference evidence="1 3" key="2">
    <citation type="journal article" date="2014" name="BMC Genomics">
        <title>An improved genome release (version Mt4.0) for the model legume Medicago truncatula.</title>
        <authorList>
            <person name="Tang H."/>
            <person name="Krishnakumar V."/>
            <person name="Bidwell S."/>
            <person name="Rosen B."/>
            <person name="Chan A."/>
            <person name="Zhou S."/>
            <person name="Gentzbittel L."/>
            <person name="Childs K.L."/>
            <person name="Yandell M."/>
            <person name="Gundlach H."/>
            <person name="Mayer K.F."/>
            <person name="Schwartz D.C."/>
            <person name="Town C.D."/>
        </authorList>
    </citation>
    <scope>GENOME REANNOTATION</scope>
    <source>
        <strain evidence="1">A17</strain>
        <strain evidence="2 3">cv. Jemalong A17</strain>
    </source>
</reference>
<keyword evidence="3" id="KW-1185">Reference proteome</keyword>
<dbReference type="Proteomes" id="UP000002051">
    <property type="component" value="Unassembled WGS sequence"/>
</dbReference>
<gene>
    <name evidence="1" type="ordered locus">MTR_1g090970</name>
</gene>
<dbReference type="HOGENOM" id="CLU_2149555_0_0_1"/>
<evidence type="ECO:0000313" key="2">
    <source>
        <dbReference type="EnsemblPlants" id="KEH43377"/>
    </source>
</evidence>
<protein>
    <submittedName>
        <fullName evidence="1 2">Uncharacterized protein</fullName>
    </submittedName>
</protein>
<dbReference type="AlphaFoldDB" id="A0A072VNM1"/>
<dbReference type="EnsemblPlants" id="KEH43377">
    <property type="protein sequence ID" value="KEH43377"/>
    <property type="gene ID" value="MTR_1g090970"/>
</dbReference>
<proteinExistence type="predicted"/>
<dbReference type="EMBL" id="CM001217">
    <property type="protein sequence ID" value="KEH43377.1"/>
    <property type="molecule type" value="Genomic_DNA"/>
</dbReference>
<reference evidence="1 3" key="1">
    <citation type="journal article" date="2011" name="Nature">
        <title>The Medicago genome provides insight into the evolution of rhizobial symbioses.</title>
        <authorList>
            <person name="Young N.D."/>
            <person name="Debelle F."/>
            <person name="Oldroyd G.E."/>
            <person name="Geurts R."/>
            <person name="Cannon S.B."/>
            <person name="Udvardi M.K."/>
            <person name="Benedito V.A."/>
            <person name="Mayer K.F."/>
            <person name="Gouzy J."/>
            <person name="Schoof H."/>
            <person name="Van de Peer Y."/>
            <person name="Proost S."/>
            <person name="Cook D.R."/>
            <person name="Meyers B.C."/>
            <person name="Spannagl M."/>
            <person name="Cheung F."/>
            <person name="De Mita S."/>
            <person name="Krishnakumar V."/>
            <person name="Gundlach H."/>
            <person name="Zhou S."/>
            <person name="Mudge J."/>
            <person name="Bharti A.K."/>
            <person name="Murray J.D."/>
            <person name="Naoumkina M.A."/>
            <person name="Rosen B."/>
            <person name="Silverstein K.A."/>
            <person name="Tang H."/>
            <person name="Rombauts S."/>
            <person name="Zhao P.X."/>
            <person name="Zhou P."/>
            <person name="Barbe V."/>
            <person name="Bardou P."/>
            <person name="Bechner M."/>
            <person name="Bellec A."/>
            <person name="Berger A."/>
            <person name="Berges H."/>
            <person name="Bidwell S."/>
            <person name="Bisseling T."/>
            <person name="Choisne N."/>
            <person name="Couloux A."/>
            <person name="Denny R."/>
            <person name="Deshpande S."/>
            <person name="Dai X."/>
            <person name="Doyle J.J."/>
            <person name="Dudez A.M."/>
            <person name="Farmer A.D."/>
            <person name="Fouteau S."/>
            <person name="Franken C."/>
            <person name="Gibelin C."/>
            <person name="Gish J."/>
            <person name="Goldstein S."/>
            <person name="Gonzalez A.J."/>
            <person name="Green P.J."/>
            <person name="Hallab A."/>
            <person name="Hartog M."/>
            <person name="Hua A."/>
            <person name="Humphray S.J."/>
            <person name="Jeong D.H."/>
            <person name="Jing Y."/>
            <person name="Jocker A."/>
            <person name="Kenton S.M."/>
            <person name="Kim D.J."/>
            <person name="Klee K."/>
            <person name="Lai H."/>
            <person name="Lang C."/>
            <person name="Lin S."/>
            <person name="Macmil S.L."/>
            <person name="Magdelenat G."/>
            <person name="Matthews L."/>
            <person name="McCorrison J."/>
            <person name="Monaghan E.L."/>
            <person name="Mun J.H."/>
            <person name="Najar F.Z."/>
            <person name="Nicholson C."/>
            <person name="Noirot C."/>
            <person name="O'Bleness M."/>
            <person name="Paule C.R."/>
            <person name="Poulain J."/>
            <person name="Prion F."/>
            <person name="Qin B."/>
            <person name="Qu C."/>
            <person name="Retzel E.F."/>
            <person name="Riddle C."/>
            <person name="Sallet E."/>
            <person name="Samain S."/>
            <person name="Samson N."/>
            <person name="Sanders I."/>
            <person name="Saurat O."/>
            <person name="Scarpelli C."/>
            <person name="Schiex T."/>
            <person name="Segurens B."/>
            <person name="Severin A.J."/>
            <person name="Sherrier D.J."/>
            <person name="Shi R."/>
            <person name="Sims S."/>
            <person name="Singer S.R."/>
            <person name="Sinharoy S."/>
            <person name="Sterck L."/>
            <person name="Viollet A."/>
            <person name="Wang B.B."/>
            <person name="Wang K."/>
            <person name="Wang M."/>
            <person name="Wang X."/>
            <person name="Warfsmann J."/>
            <person name="Weissenbach J."/>
            <person name="White D.D."/>
            <person name="White J.D."/>
            <person name="Wiley G.B."/>
            <person name="Wincker P."/>
            <person name="Xing Y."/>
            <person name="Yang L."/>
            <person name="Yao Z."/>
            <person name="Ying F."/>
            <person name="Zhai J."/>
            <person name="Zhou L."/>
            <person name="Zuber A."/>
            <person name="Denarie J."/>
            <person name="Dixon R.A."/>
            <person name="May G.D."/>
            <person name="Schwartz D.C."/>
            <person name="Rogers J."/>
            <person name="Quetier F."/>
            <person name="Town C.D."/>
            <person name="Roe B.A."/>
        </authorList>
    </citation>
    <scope>NUCLEOTIDE SEQUENCE [LARGE SCALE GENOMIC DNA]</scope>
    <source>
        <strain evidence="1">A17</strain>
        <strain evidence="2 3">cv. Jemalong A17</strain>
    </source>
</reference>
<reference evidence="2" key="3">
    <citation type="submission" date="2015-04" db="UniProtKB">
        <authorList>
            <consortium name="EnsemblPlants"/>
        </authorList>
    </citation>
    <scope>IDENTIFICATION</scope>
    <source>
        <strain evidence="2">cv. Jemalong A17</strain>
    </source>
</reference>
<name>A0A072VNM1_MEDTR</name>
<organism evidence="1 3">
    <name type="scientific">Medicago truncatula</name>
    <name type="common">Barrel medic</name>
    <name type="synonym">Medicago tribuloides</name>
    <dbReference type="NCBI Taxonomy" id="3880"/>
    <lineage>
        <taxon>Eukaryota</taxon>
        <taxon>Viridiplantae</taxon>
        <taxon>Streptophyta</taxon>
        <taxon>Embryophyta</taxon>
        <taxon>Tracheophyta</taxon>
        <taxon>Spermatophyta</taxon>
        <taxon>Magnoliopsida</taxon>
        <taxon>eudicotyledons</taxon>
        <taxon>Gunneridae</taxon>
        <taxon>Pentapetalae</taxon>
        <taxon>rosids</taxon>
        <taxon>fabids</taxon>
        <taxon>Fabales</taxon>
        <taxon>Fabaceae</taxon>
        <taxon>Papilionoideae</taxon>
        <taxon>50 kb inversion clade</taxon>
        <taxon>NPAAA clade</taxon>
        <taxon>Hologalegina</taxon>
        <taxon>IRL clade</taxon>
        <taxon>Trifolieae</taxon>
        <taxon>Medicago</taxon>
    </lineage>
</organism>
<evidence type="ECO:0000313" key="1">
    <source>
        <dbReference type="EMBL" id="KEH43377.1"/>
    </source>
</evidence>